<organism evidence="4 5">
    <name type="scientific">Parachaetomium inaequale</name>
    <dbReference type="NCBI Taxonomy" id="2588326"/>
    <lineage>
        <taxon>Eukaryota</taxon>
        <taxon>Fungi</taxon>
        <taxon>Dikarya</taxon>
        <taxon>Ascomycota</taxon>
        <taxon>Pezizomycotina</taxon>
        <taxon>Sordariomycetes</taxon>
        <taxon>Sordariomycetidae</taxon>
        <taxon>Sordariales</taxon>
        <taxon>Chaetomiaceae</taxon>
        <taxon>Parachaetomium</taxon>
    </lineage>
</organism>
<dbReference type="Proteomes" id="UP001303115">
    <property type="component" value="Unassembled WGS sequence"/>
</dbReference>
<evidence type="ECO:0000313" key="4">
    <source>
        <dbReference type="EMBL" id="KAK4038183.1"/>
    </source>
</evidence>
<feature type="domain" description="DUF7136" evidence="3">
    <location>
        <begin position="24"/>
        <end position="242"/>
    </location>
</feature>
<keyword evidence="1" id="KW-1133">Transmembrane helix</keyword>
<feature type="chain" id="PRO_5042877963" description="DUF7136 domain-containing protein" evidence="2">
    <location>
        <begin position="25"/>
        <end position="271"/>
    </location>
</feature>
<keyword evidence="1" id="KW-0812">Transmembrane</keyword>
<proteinExistence type="predicted"/>
<keyword evidence="1" id="KW-0472">Membrane</keyword>
<protein>
    <recommendedName>
        <fullName evidence="3">DUF7136 domain-containing protein</fullName>
    </recommendedName>
</protein>
<keyword evidence="5" id="KW-1185">Reference proteome</keyword>
<evidence type="ECO:0000256" key="1">
    <source>
        <dbReference type="SAM" id="Phobius"/>
    </source>
</evidence>
<dbReference type="Pfam" id="PF23584">
    <property type="entry name" value="DUF7136"/>
    <property type="match status" value="1"/>
</dbReference>
<gene>
    <name evidence="4" type="ORF">C8A01DRAFT_48176</name>
</gene>
<reference evidence="5" key="1">
    <citation type="journal article" date="2023" name="Mol. Phylogenet. Evol.">
        <title>Genome-scale phylogeny and comparative genomics of the fungal order Sordariales.</title>
        <authorList>
            <person name="Hensen N."/>
            <person name="Bonometti L."/>
            <person name="Westerberg I."/>
            <person name="Brannstrom I.O."/>
            <person name="Guillou S."/>
            <person name="Cros-Aarteil S."/>
            <person name="Calhoun S."/>
            <person name="Haridas S."/>
            <person name="Kuo A."/>
            <person name="Mondo S."/>
            <person name="Pangilinan J."/>
            <person name="Riley R."/>
            <person name="LaButti K."/>
            <person name="Andreopoulos B."/>
            <person name="Lipzen A."/>
            <person name="Chen C."/>
            <person name="Yan M."/>
            <person name="Daum C."/>
            <person name="Ng V."/>
            <person name="Clum A."/>
            <person name="Steindorff A."/>
            <person name="Ohm R.A."/>
            <person name="Martin F."/>
            <person name="Silar P."/>
            <person name="Natvig D.O."/>
            <person name="Lalanne C."/>
            <person name="Gautier V."/>
            <person name="Ament-Velasquez S.L."/>
            <person name="Kruys A."/>
            <person name="Hutchinson M.I."/>
            <person name="Powell A.J."/>
            <person name="Barry K."/>
            <person name="Miller A.N."/>
            <person name="Grigoriev I.V."/>
            <person name="Debuchy R."/>
            <person name="Gladieux P."/>
            <person name="Hiltunen Thoren M."/>
            <person name="Johannesson H."/>
        </authorList>
    </citation>
    <scope>NUCLEOTIDE SEQUENCE [LARGE SCALE GENOMIC DNA]</scope>
    <source>
        <strain evidence="5">CBS 284.82</strain>
    </source>
</reference>
<feature type="signal peptide" evidence="2">
    <location>
        <begin position="1"/>
        <end position="24"/>
    </location>
</feature>
<accession>A0AAN6SQC6</accession>
<sequence>MHLSFQALWSLVASLACLGAIVDAAGILEVSLVFPRPGVTYTPTDSMPVVFAFQNVDLARHLNPSIVYDLERLNAGFGDVARYEHDLTWKTNWTSVTSHEPYFAYTFFNNFTTQSQWRLTWTLDWQSCDEHPEPYGRGLISNGTGDIIYFNIDNDGRAVDLVAATANNGTCPGEFGVAVNVTDTTMSVRPEVNWPGNDTCVVVASSSLTPTPNPCRVKVDSTVAASITAAKLCHSLNPPADCPSENVAQRLVVAGVACFAAAFGAFGFLLA</sequence>
<feature type="transmembrane region" description="Helical" evidence="1">
    <location>
        <begin position="251"/>
        <end position="270"/>
    </location>
</feature>
<dbReference type="InterPro" id="IPR055560">
    <property type="entry name" value="DUF7136"/>
</dbReference>
<dbReference type="AlphaFoldDB" id="A0AAN6SQC6"/>
<evidence type="ECO:0000259" key="3">
    <source>
        <dbReference type="Pfam" id="PF23584"/>
    </source>
</evidence>
<evidence type="ECO:0000313" key="5">
    <source>
        <dbReference type="Proteomes" id="UP001303115"/>
    </source>
</evidence>
<keyword evidence="2" id="KW-0732">Signal</keyword>
<name>A0AAN6SQC6_9PEZI</name>
<comment type="caution">
    <text evidence="4">The sequence shown here is derived from an EMBL/GenBank/DDBJ whole genome shotgun (WGS) entry which is preliminary data.</text>
</comment>
<dbReference type="EMBL" id="MU854437">
    <property type="protein sequence ID" value="KAK4038183.1"/>
    <property type="molecule type" value="Genomic_DNA"/>
</dbReference>
<evidence type="ECO:0000256" key="2">
    <source>
        <dbReference type="SAM" id="SignalP"/>
    </source>
</evidence>